<evidence type="ECO:0000313" key="12">
    <source>
        <dbReference type="EMBL" id="UMM34211.1"/>
    </source>
</evidence>
<evidence type="ECO:0000256" key="8">
    <source>
        <dbReference type="ARBA" id="ARBA00022989"/>
    </source>
</evidence>
<dbReference type="FunFam" id="3.40.50.2000:FF:000021">
    <property type="entry name" value="UDP-glucuronosyltransferase"/>
    <property type="match status" value="1"/>
</dbReference>
<keyword evidence="6 11" id="KW-0812">Transmembrane</keyword>
<evidence type="ECO:0000256" key="6">
    <source>
        <dbReference type="ARBA" id="ARBA00022692"/>
    </source>
</evidence>
<feature type="transmembrane region" description="Helical" evidence="11">
    <location>
        <begin position="524"/>
        <end position="550"/>
    </location>
</feature>
<evidence type="ECO:0000256" key="3">
    <source>
        <dbReference type="ARBA" id="ARBA00012544"/>
    </source>
</evidence>
<dbReference type="GO" id="GO:0015020">
    <property type="term" value="F:glucuronosyltransferase activity"/>
    <property type="evidence" value="ECO:0007669"/>
    <property type="project" value="UniProtKB-EC"/>
</dbReference>
<dbReference type="EC" id="2.4.1.17" evidence="3"/>
<feature type="transmembrane region" description="Helical" evidence="11">
    <location>
        <begin position="570"/>
        <end position="590"/>
    </location>
</feature>
<evidence type="ECO:0000256" key="7">
    <source>
        <dbReference type="ARBA" id="ARBA00022729"/>
    </source>
</evidence>
<name>A0AAE9JL40_CAEBR</name>
<keyword evidence="8 11" id="KW-1133">Transmembrane helix</keyword>
<dbReference type="EMBL" id="CP092624">
    <property type="protein sequence ID" value="UMM34211.1"/>
    <property type="molecule type" value="Genomic_DNA"/>
</dbReference>
<keyword evidence="7" id="KW-0732">Signal</keyword>
<sequence length="632" mass="72492">MFKLFKILFFILCIPHGIFSLRVLFYTTVYGKSHLDFADSLINVLVEKGHTVDLVISRINDIVIGNGGNRAERIYSIDMKNGTGWAKRPHLQDPFKELEFYYGNFREWNQIGHDICEHSVNDDHLLDFIASKKYDIAITSDFDFCALGIISLFNIPARATSNPCPITSLQTIVIGIPNPPSTTNPSALFQPADITTLYGKFWNVINWAYLHFIQIPEIKATQEQIFRKRFGKKFSIDRALSKIDLSFINSNEIMEKPRPLHHRFQLIGGINLRSPKPLNENLESILSKSRNGTILFSFGTQVAGDVYPRYAVKNFVKVFKKFPGYTFLWKYEIKHGEERMFEEAKNVVVMDWLPQTDLLNDARVVGFISHLGLNSFNEVSYAGKPIISIPLFADQPHNTDNGVHRGTTVRLDKTQLTEESIEKALRAILFDSSYRRNAKMLQKMLNEKPETPKERFTKWVEFAAANPGLHKVFKLPGVEMGMLEYFCIDAILYVMALFLASAGIYIIFPFLAKKVDPHVRIMGYTANTTWMASFVIIAVLSITRLAVTFFHNKAWQYDTSVVFTDILTPLELYVAFPIMLLNFGSYLLILGKIYRQQEEINCCDHMIVLHQNSLDGLITKNYRAIIETRFHE</sequence>
<dbReference type="AlphaFoldDB" id="A0AAE9JL40"/>
<proteinExistence type="inferred from homology"/>
<evidence type="ECO:0000256" key="10">
    <source>
        <dbReference type="ARBA" id="ARBA00047475"/>
    </source>
</evidence>
<evidence type="ECO:0000256" key="1">
    <source>
        <dbReference type="ARBA" id="ARBA00004167"/>
    </source>
</evidence>
<comment type="catalytic activity">
    <reaction evidence="10">
        <text>glucuronate acceptor + UDP-alpha-D-glucuronate = acceptor beta-D-glucuronoside + UDP + H(+)</text>
        <dbReference type="Rhea" id="RHEA:21032"/>
        <dbReference type="ChEBI" id="CHEBI:15378"/>
        <dbReference type="ChEBI" id="CHEBI:58052"/>
        <dbReference type="ChEBI" id="CHEBI:58223"/>
        <dbReference type="ChEBI" id="CHEBI:132367"/>
        <dbReference type="ChEBI" id="CHEBI:132368"/>
        <dbReference type="EC" id="2.4.1.17"/>
    </reaction>
</comment>
<dbReference type="Gene3D" id="3.40.50.2000">
    <property type="entry name" value="Glycogen Phosphorylase B"/>
    <property type="match status" value="1"/>
</dbReference>
<evidence type="ECO:0000313" key="13">
    <source>
        <dbReference type="Proteomes" id="UP000829354"/>
    </source>
</evidence>
<feature type="transmembrane region" description="Helical" evidence="11">
    <location>
        <begin position="490"/>
        <end position="512"/>
    </location>
</feature>
<accession>A0AAE9JL40</accession>
<evidence type="ECO:0000256" key="5">
    <source>
        <dbReference type="ARBA" id="ARBA00022679"/>
    </source>
</evidence>
<evidence type="ECO:0000256" key="9">
    <source>
        <dbReference type="ARBA" id="ARBA00023136"/>
    </source>
</evidence>
<gene>
    <name evidence="12" type="ORF">L5515_007385</name>
</gene>
<comment type="subcellular location">
    <subcellularLocation>
        <location evidence="1">Membrane</location>
        <topology evidence="1">Single-pass membrane protein</topology>
    </subcellularLocation>
</comment>
<organism evidence="12 13">
    <name type="scientific">Caenorhabditis briggsae</name>
    <dbReference type="NCBI Taxonomy" id="6238"/>
    <lineage>
        <taxon>Eukaryota</taxon>
        <taxon>Metazoa</taxon>
        <taxon>Ecdysozoa</taxon>
        <taxon>Nematoda</taxon>
        <taxon>Chromadorea</taxon>
        <taxon>Rhabditida</taxon>
        <taxon>Rhabditina</taxon>
        <taxon>Rhabditomorpha</taxon>
        <taxon>Rhabditoidea</taxon>
        <taxon>Rhabditidae</taxon>
        <taxon>Peloderinae</taxon>
        <taxon>Caenorhabditis</taxon>
    </lineage>
</organism>
<dbReference type="Pfam" id="PF00201">
    <property type="entry name" value="UDPGT"/>
    <property type="match status" value="1"/>
</dbReference>
<dbReference type="SUPFAM" id="SSF53756">
    <property type="entry name" value="UDP-Glycosyltransferase/glycogen phosphorylase"/>
    <property type="match status" value="1"/>
</dbReference>
<keyword evidence="13" id="KW-1185">Reference proteome</keyword>
<dbReference type="CDD" id="cd03784">
    <property type="entry name" value="GT1_Gtf-like"/>
    <property type="match status" value="1"/>
</dbReference>
<protein>
    <recommendedName>
        <fullName evidence="3">glucuronosyltransferase</fullName>
        <ecNumber evidence="3">2.4.1.17</ecNumber>
    </recommendedName>
</protein>
<evidence type="ECO:0000256" key="4">
    <source>
        <dbReference type="ARBA" id="ARBA00022676"/>
    </source>
</evidence>
<dbReference type="InterPro" id="IPR002213">
    <property type="entry name" value="UDP_glucos_trans"/>
</dbReference>
<comment type="similarity">
    <text evidence="2">Belongs to the UDP-glycosyltransferase family.</text>
</comment>
<keyword evidence="9 11" id="KW-0472">Membrane</keyword>
<evidence type="ECO:0000256" key="11">
    <source>
        <dbReference type="SAM" id="Phobius"/>
    </source>
</evidence>
<dbReference type="PANTHER" id="PTHR48043:SF76">
    <property type="entry name" value="GLUCURONOSYLTRANSFERASE"/>
    <property type="match status" value="1"/>
</dbReference>
<dbReference type="GO" id="GO:0016020">
    <property type="term" value="C:membrane"/>
    <property type="evidence" value="ECO:0007669"/>
    <property type="project" value="UniProtKB-SubCell"/>
</dbReference>
<keyword evidence="5" id="KW-0808">Transferase</keyword>
<dbReference type="Proteomes" id="UP000829354">
    <property type="component" value="Chromosome V"/>
</dbReference>
<dbReference type="PANTHER" id="PTHR48043">
    <property type="entry name" value="EG:EG0003.4 PROTEIN-RELATED"/>
    <property type="match status" value="1"/>
</dbReference>
<dbReference type="InterPro" id="IPR050271">
    <property type="entry name" value="UDP-glycosyltransferase"/>
</dbReference>
<evidence type="ECO:0000256" key="2">
    <source>
        <dbReference type="ARBA" id="ARBA00009995"/>
    </source>
</evidence>
<keyword evidence="4" id="KW-0328">Glycosyltransferase</keyword>
<reference evidence="12 13" key="1">
    <citation type="submission" date="2022-04" db="EMBL/GenBank/DDBJ databases">
        <title>Chromosome-level reference genomes for two strains of Caenorhabditis briggsae: an improved platform for comparative genomics.</title>
        <authorList>
            <person name="Stevens L."/>
            <person name="Andersen E."/>
        </authorList>
    </citation>
    <scope>NUCLEOTIDE SEQUENCE [LARGE SCALE GENOMIC DNA]</scope>
    <source>
        <strain evidence="12">VX34</strain>
        <tissue evidence="12">Whole-organism</tissue>
    </source>
</reference>